<feature type="coiled-coil region" evidence="1">
    <location>
        <begin position="66"/>
        <end position="128"/>
    </location>
</feature>
<name>A0AA91EI15_9GAMM</name>
<dbReference type="Pfam" id="PF17891">
    <property type="entry name" value="FluMu_N"/>
    <property type="match status" value="1"/>
</dbReference>
<evidence type="ECO:0000313" key="4">
    <source>
        <dbReference type="Proteomes" id="UP000078431"/>
    </source>
</evidence>
<dbReference type="Proteomes" id="UP000078431">
    <property type="component" value="Unassembled WGS sequence"/>
</dbReference>
<keyword evidence="1" id="KW-0175">Coiled coil</keyword>
<dbReference type="RefSeq" id="WP_061552905.1">
    <property type="nucleotide sequence ID" value="NZ_LXEX01000031.1"/>
</dbReference>
<dbReference type="InterPro" id="IPR041227">
    <property type="entry name" value="FluMu_N"/>
</dbReference>
<comment type="caution">
    <text evidence="3">The sequence shown here is derived from an EMBL/GenBank/DDBJ whole genome shotgun (WGS) entry which is preliminary data.</text>
</comment>
<dbReference type="SUPFAM" id="SSF160059">
    <property type="entry name" value="PriA/YqbF domain"/>
    <property type="match status" value="1"/>
</dbReference>
<dbReference type="Gene3D" id="1.20.5.340">
    <property type="match status" value="1"/>
</dbReference>
<proteinExistence type="predicted"/>
<sequence>MPIQITAKRDGFRRCGMAHSDKTQTYADDHFSAAQLQVLEAEDQLVVVRLSDQELAVNSTDISDQLLSAQQKIDTLTDNLQTTTEQLTAANAQVEKLNGDLSQATADLTAKQETIAAQAAEIETLKAQVVSLTPADDKTKK</sequence>
<reference evidence="3 4" key="1">
    <citation type="submission" date="2016-04" db="EMBL/GenBank/DDBJ databases">
        <title>ATOL: Assembling a taxonomically balanced genome-scale reconstruction of the evolutionary history of the Enterobacteriaceae.</title>
        <authorList>
            <person name="Plunkett G.III."/>
            <person name="Neeno-Eckwall E.C."/>
            <person name="Glasner J.D."/>
            <person name="Perna N.T."/>
        </authorList>
    </citation>
    <scope>NUCLEOTIDE SEQUENCE [LARGE SCALE GENOMIC DNA]</scope>
    <source>
        <strain evidence="3 4">ATCC 12841</strain>
    </source>
</reference>
<evidence type="ECO:0000313" key="3">
    <source>
        <dbReference type="EMBL" id="OAT58982.1"/>
    </source>
</evidence>
<feature type="domain" description="Mu-like prophage FluMu N-terminal" evidence="2">
    <location>
        <begin position="7"/>
        <end position="48"/>
    </location>
</feature>
<dbReference type="Gene3D" id="3.40.5.80">
    <property type="match status" value="1"/>
</dbReference>
<evidence type="ECO:0000256" key="1">
    <source>
        <dbReference type="SAM" id="Coils"/>
    </source>
</evidence>
<protein>
    <submittedName>
        <fullName evidence="3">Chromosome segregation ATPase</fullName>
    </submittedName>
</protein>
<accession>A0AA91EI15</accession>
<gene>
    <name evidence="3" type="ORF">M993_02285</name>
</gene>
<dbReference type="AlphaFoldDB" id="A0AA91EI15"/>
<keyword evidence="4" id="KW-1185">Reference proteome</keyword>
<evidence type="ECO:0000259" key="2">
    <source>
        <dbReference type="Pfam" id="PF17891"/>
    </source>
</evidence>
<dbReference type="SUPFAM" id="SSF57997">
    <property type="entry name" value="Tropomyosin"/>
    <property type="match status" value="1"/>
</dbReference>
<organism evidence="3 4">
    <name type="scientific">Obesumbacterium proteus ATCC 12841</name>
    <dbReference type="NCBI Taxonomy" id="1354268"/>
    <lineage>
        <taxon>Bacteria</taxon>
        <taxon>Pseudomonadati</taxon>
        <taxon>Pseudomonadota</taxon>
        <taxon>Gammaproteobacteria</taxon>
        <taxon>Enterobacterales</taxon>
        <taxon>Hafniaceae</taxon>
        <taxon>Obesumbacterium</taxon>
    </lineage>
</organism>
<dbReference type="EMBL" id="LXEX01000031">
    <property type="protein sequence ID" value="OAT58982.1"/>
    <property type="molecule type" value="Genomic_DNA"/>
</dbReference>